<dbReference type="EMBL" id="JAPXGP010000004">
    <property type="protein sequence ID" value="MCZ6161972.1"/>
    <property type="molecule type" value="Genomic_DNA"/>
</dbReference>
<dbReference type="RefSeq" id="WP_269480284.1">
    <property type="nucleotide sequence ID" value="NZ_JAPXGP010000004.1"/>
</dbReference>
<proteinExistence type="predicted"/>
<dbReference type="AlphaFoldDB" id="A0A9Q4KPX1"/>
<evidence type="ECO:0000256" key="1">
    <source>
        <dbReference type="SAM" id="Coils"/>
    </source>
</evidence>
<keyword evidence="1" id="KW-0175">Coiled coil</keyword>
<gene>
    <name evidence="2" type="ORF">O6B92_06435</name>
</gene>
<feature type="coiled-coil region" evidence="1">
    <location>
        <begin position="62"/>
        <end position="89"/>
    </location>
</feature>
<evidence type="ECO:0000313" key="2">
    <source>
        <dbReference type="EMBL" id="MCZ6161972.1"/>
    </source>
</evidence>
<sequence>MLKKTYKSVSVDECIKAFHNAKDKESEWDYSWDRSQKLSFDEVCKKYNKLIDEYWTSQNLHIGSEIKEIKRLLKNLERALNNENIFNAKIYLDRIINGGYEIREDRGE</sequence>
<name>A0A9Q4KPX1_9BACT</name>
<comment type="caution">
    <text evidence="2">The sequence shown here is derived from an EMBL/GenBank/DDBJ whole genome shotgun (WGS) entry which is preliminary data.</text>
</comment>
<accession>A0A9Q4KPX1</accession>
<dbReference type="Proteomes" id="UP001075461">
    <property type="component" value="Unassembled WGS sequence"/>
</dbReference>
<evidence type="ECO:0000313" key="3">
    <source>
        <dbReference type="Proteomes" id="UP001075461"/>
    </source>
</evidence>
<organism evidence="2 3">
    <name type="scientific">Campylobacter ureolyticus</name>
    <dbReference type="NCBI Taxonomy" id="827"/>
    <lineage>
        <taxon>Bacteria</taxon>
        <taxon>Pseudomonadati</taxon>
        <taxon>Campylobacterota</taxon>
        <taxon>Epsilonproteobacteria</taxon>
        <taxon>Campylobacterales</taxon>
        <taxon>Campylobacteraceae</taxon>
        <taxon>Campylobacter</taxon>
    </lineage>
</organism>
<reference evidence="2" key="1">
    <citation type="submission" date="2022-12" db="EMBL/GenBank/DDBJ databases">
        <title>Species Delineation and Comparative Genomics within the Campylobacter ureolyticus Complex.</title>
        <authorList>
            <person name="Maki J."/>
            <person name="Howard M."/>
            <person name="Connelly S."/>
            <person name="Hardy D.J."/>
            <person name="Cameron A."/>
        </authorList>
    </citation>
    <scope>NUCLEOTIDE SEQUENCE</scope>
    <source>
        <strain evidence="2">URMC_786</strain>
    </source>
</reference>
<protein>
    <submittedName>
        <fullName evidence="2">Uncharacterized protein</fullName>
    </submittedName>
</protein>